<evidence type="ECO:0000313" key="2">
    <source>
        <dbReference type="Proteomes" id="UP000235145"/>
    </source>
</evidence>
<evidence type="ECO:0000313" key="1">
    <source>
        <dbReference type="EMBL" id="KAJ0226335.1"/>
    </source>
</evidence>
<protein>
    <submittedName>
        <fullName evidence="1">Uncharacterized protein</fullName>
    </submittedName>
</protein>
<reference evidence="1 2" key="1">
    <citation type="journal article" date="2017" name="Nat. Commun.">
        <title>Genome assembly with in vitro proximity ligation data and whole-genome triplication in lettuce.</title>
        <authorList>
            <person name="Reyes-Chin-Wo S."/>
            <person name="Wang Z."/>
            <person name="Yang X."/>
            <person name="Kozik A."/>
            <person name="Arikit S."/>
            <person name="Song C."/>
            <person name="Xia L."/>
            <person name="Froenicke L."/>
            <person name="Lavelle D.O."/>
            <person name="Truco M.J."/>
            <person name="Xia R."/>
            <person name="Zhu S."/>
            <person name="Xu C."/>
            <person name="Xu H."/>
            <person name="Xu X."/>
            <person name="Cox K."/>
            <person name="Korf I."/>
            <person name="Meyers B.C."/>
            <person name="Michelmore R.W."/>
        </authorList>
    </citation>
    <scope>NUCLEOTIDE SEQUENCE [LARGE SCALE GENOMIC DNA]</scope>
    <source>
        <strain evidence="2">cv. Salinas</strain>
        <tissue evidence="1">Seedlings</tissue>
    </source>
</reference>
<comment type="caution">
    <text evidence="1">The sequence shown here is derived from an EMBL/GenBank/DDBJ whole genome shotgun (WGS) entry which is preliminary data.</text>
</comment>
<sequence>MIFFPKKEVIMLEKRIGQNKFAFLTMTHNLRNLLIGAIKEIREKSIKKAIVLFVKLATKEVRCYDKTNGVLTLYKYRRSDRKHMYLYKLQIFQRQNKIR</sequence>
<gene>
    <name evidence="1" type="ORF">LSAT_V11C100039420</name>
</gene>
<organism evidence="1 2">
    <name type="scientific">Lactuca sativa</name>
    <name type="common">Garden lettuce</name>
    <dbReference type="NCBI Taxonomy" id="4236"/>
    <lineage>
        <taxon>Eukaryota</taxon>
        <taxon>Viridiplantae</taxon>
        <taxon>Streptophyta</taxon>
        <taxon>Embryophyta</taxon>
        <taxon>Tracheophyta</taxon>
        <taxon>Spermatophyta</taxon>
        <taxon>Magnoliopsida</taxon>
        <taxon>eudicotyledons</taxon>
        <taxon>Gunneridae</taxon>
        <taxon>Pentapetalae</taxon>
        <taxon>asterids</taxon>
        <taxon>campanulids</taxon>
        <taxon>Asterales</taxon>
        <taxon>Asteraceae</taxon>
        <taxon>Cichorioideae</taxon>
        <taxon>Cichorieae</taxon>
        <taxon>Lactucinae</taxon>
        <taxon>Lactuca</taxon>
    </lineage>
</organism>
<dbReference type="Proteomes" id="UP000235145">
    <property type="component" value="Unassembled WGS sequence"/>
</dbReference>
<accession>A0A9R1WP78</accession>
<dbReference type="EMBL" id="NBSK02000001">
    <property type="protein sequence ID" value="KAJ0226335.1"/>
    <property type="molecule type" value="Genomic_DNA"/>
</dbReference>
<dbReference type="AlphaFoldDB" id="A0A9R1WP78"/>
<proteinExistence type="predicted"/>
<name>A0A9R1WP78_LACSA</name>
<keyword evidence="2" id="KW-1185">Reference proteome</keyword>